<dbReference type="InterPro" id="IPR050529">
    <property type="entry name" value="CYP450_sterol_14alpha_dmase"/>
</dbReference>
<keyword evidence="6 13" id="KW-0479">Metal-binding</keyword>
<keyword evidence="11 13" id="KW-0472">Membrane</keyword>
<evidence type="ECO:0000256" key="7">
    <source>
        <dbReference type="ARBA" id="ARBA00022824"/>
    </source>
</evidence>
<evidence type="ECO:0000256" key="8">
    <source>
        <dbReference type="ARBA" id="ARBA00023002"/>
    </source>
</evidence>
<dbReference type="GeneTree" id="ENSGT00940000153141"/>
<feature type="binding site" evidence="15">
    <location>
        <position position="281"/>
    </location>
    <ligand>
        <name>substrate</name>
    </ligand>
</feature>
<comment type="pathway">
    <text evidence="3">Lipid metabolism; bile acid biosynthesis.</text>
</comment>
<evidence type="ECO:0000313" key="18">
    <source>
        <dbReference type="Proteomes" id="UP000694580"/>
    </source>
</evidence>
<accession>A0A8C4BCX7</accession>
<dbReference type="PRINTS" id="PR00465">
    <property type="entry name" value="EP450IV"/>
</dbReference>
<dbReference type="InterPro" id="IPR024204">
    <property type="entry name" value="Cyt_P450_CYP7A1-type"/>
</dbReference>
<evidence type="ECO:0000256" key="13">
    <source>
        <dbReference type="PIRNR" id="PIRNR000047"/>
    </source>
</evidence>
<evidence type="ECO:0000256" key="9">
    <source>
        <dbReference type="ARBA" id="ARBA00023004"/>
    </source>
</evidence>
<dbReference type="InterPro" id="IPR002403">
    <property type="entry name" value="Cyt_P450_E_grp-IV"/>
</dbReference>
<reference evidence="17 18" key="1">
    <citation type="submission" date="2020-06" db="EMBL/GenBank/DDBJ databases">
        <authorList>
            <consortium name="Wellcome Sanger Institute Data Sharing"/>
        </authorList>
    </citation>
    <scope>NUCLEOTIDE SEQUENCE [LARGE SCALE GENOMIC DNA]</scope>
</reference>
<keyword evidence="9 13" id="KW-0408">Iron</keyword>
<evidence type="ECO:0000256" key="5">
    <source>
        <dbReference type="ARBA" id="ARBA00022617"/>
    </source>
</evidence>
<name>A0A8C4BCX7_9TELE</name>
<dbReference type="PIRSF" id="PIRSF000047">
    <property type="entry name" value="Cytochrome_CYPVIIA1"/>
    <property type="match status" value="1"/>
</dbReference>
<proteinExistence type="inferred from homology"/>
<evidence type="ECO:0000256" key="3">
    <source>
        <dbReference type="ARBA" id="ARBA00004860"/>
    </source>
</evidence>
<evidence type="ECO:0000256" key="15">
    <source>
        <dbReference type="PIRSR" id="PIRSR000047-2"/>
    </source>
</evidence>
<dbReference type="GO" id="GO:0005789">
    <property type="term" value="C:endoplasmic reticulum membrane"/>
    <property type="evidence" value="ECO:0007669"/>
    <property type="project" value="UniProtKB-SubCell"/>
</dbReference>
<evidence type="ECO:0000256" key="4">
    <source>
        <dbReference type="ARBA" id="ARBA00010617"/>
    </source>
</evidence>
<dbReference type="GO" id="GO:0016705">
    <property type="term" value="F:oxidoreductase activity, acting on paired donors, with incorporation or reduction of molecular oxygen"/>
    <property type="evidence" value="ECO:0007669"/>
    <property type="project" value="InterPro"/>
</dbReference>
<dbReference type="Gene3D" id="1.10.630.10">
    <property type="entry name" value="Cytochrome P450"/>
    <property type="match status" value="1"/>
</dbReference>
<evidence type="ECO:0000256" key="12">
    <source>
        <dbReference type="ARBA" id="ARBA00023221"/>
    </source>
</evidence>
<evidence type="ECO:0008006" key="19">
    <source>
        <dbReference type="Google" id="ProtNLM"/>
    </source>
</evidence>
<keyword evidence="10" id="KW-0443">Lipid metabolism</keyword>
<evidence type="ECO:0000256" key="16">
    <source>
        <dbReference type="SAM" id="SignalP"/>
    </source>
</evidence>
<dbReference type="InterPro" id="IPR001128">
    <property type="entry name" value="Cyt_P450"/>
</dbReference>
<dbReference type="PANTHER" id="PTHR24304">
    <property type="entry name" value="CYTOCHROME P450 FAMILY 7"/>
    <property type="match status" value="1"/>
</dbReference>
<sequence length="497" mass="57471">MDWIAAVLVFVSLLLFLSAALGRRRREGEPPLIKGYLPFLGHAFEFGQDALKLLTKLQNKHGDVFTVLLAGKYITFVMDPHMYPAVVKHGRQLDFHEFSDQMAPASFGYPPMRKFSGMGEQVQRSFRLLHGDHLPALSKTMLRNLLQVMKHHFRSDQGPGAWQESGLYEFCHRIMFEVSLVTIYGHQIDTREDLEHLRDKFEKFDSMFPLLVARVPIWLLRKTQTVRKELISHFHPQRMAKWDNPSEFIKHRSEILHQYNTLGDLEHAAHHFAVLWASVGNTIPAAFWVVYYLLSSPEALSTVRSEIKAVLGLEDKQLSFSEDFTLTHEQLEKLTYMESALNESLRLSTASMNIRVALEDFSLRLDAKKSFNMRKGDTIALYPQSMHMDPDIYPEPEVYKFDRFLEDGKPRMEFLKNNKRLHYYLMPFGSGSSMCPGRFFALAELKQLLCVLLLYSEIELLPHAPLKLDMSRSGLGILPPTKDVQMRFRACNFEPEE</sequence>
<dbReference type="InterPro" id="IPR036396">
    <property type="entry name" value="Cyt_P450_sf"/>
</dbReference>
<comment type="subcellular location">
    <subcellularLocation>
        <location evidence="2 13">Endoplasmic reticulum membrane</location>
    </subcellularLocation>
</comment>
<reference evidence="17" key="2">
    <citation type="submission" date="2025-05" db="UniProtKB">
        <authorList>
            <consortium name="Ensembl"/>
        </authorList>
    </citation>
    <scope>IDENTIFICATION</scope>
</reference>
<feature type="signal peptide" evidence="16">
    <location>
        <begin position="1"/>
        <end position="22"/>
    </location>
</feature>
<dbReference type="GO" id="GO:0008395">
    <property type="term" value="F:steroid hydroxylase activity"/>
    <property type="evidence" value="ECO:0007669"/>
    <property type="project" value="TreeGrafter"/>
</dbReference>
<keyword evidence="18" id="KW-1185">Reference proteome</keyword>
<evidence type="ECO:0000256" key="2">
    <source>
        <dbReference type="ARBA" id="ARBA00004586"/>
    </source>
</evidence>
<keyword evidence="5 13" id="KW-0349">Heme</keyword>
<dbReference type="GO" id="GO:0042632">
    <property type="term" value="P:cholesterol homeostasis"/>
    <property type="evidence" value="ECO:0007669"/>
    <property type="project" value="TreeGrafter"/>
</dbReference>
<evidence type="ECO:0000256" key="6">
    <source>
        <dbReference type="ARBA" id="ARBA00022723"/>
    </source>
</evidence>
<evidence type="ECO:0000256" key="11">
    <source>
        <dbReference type="ARBA" id="ARBA00023136"/>
    </source>
</evidence>
<dbReference type="Ensembl" id="ENSDCDT00010010044.1">
    <property type="protein sequence ID" value="ENSDCDP00010009559.1"/>
    <property type="gene ID" value="ENSDCDG00010004274.1"/>
</dbReference>
<gene>
    <name evidence="17" type="primary">CYP7B1</name>
</gene>
<comment type="similarity">
    <text evidence="4 13">Belongs to the cytochrome P450 family.</text>
</comment>
<evidence type="ECO:0000256" key="14">
    <source>
        <dbReference type="PIRSR" id="PIRSR000047-1"/>
    </source>
</evidence>
<evidence type="ECO:0000313" key="17">
    <source>
        <dbReference type="Ensembl" id="ENSDCDP00010009562.1"/>
    </source>
</evidence>
<dbReference type="Proteomes" id="UP000694580">
    <property type="component" value="Chromosome 4"/>
</dbReference>
<dbReference type="SUPFAM" id="SSF48264">
    <property type="entry name" value="Cytochrome P450"/>
    <property type="match status" value="1"/>
</dbReference>
<protein>
    <recommendedName>
        <fullName evidence="19">Cytochrome P450 7B1</fullName>
    </recommendedName>
</protein>
<feature type="binding site" description="axial binding residue" evidence="14">
    <location>
        <position position="435"/>
    </location>
    <ligand>
        <name>heme</name>
        <dbReference type="ChEBI" id="CHEBI:30413"/>
    </ligand>
    <ligandPart>
        <name>Fe</name>
        <dbReference type="ChEBI" id="CHEBI:18248"/>
    </ligandPart>
</feature>
<dbReference type="PANTHER" id="PTHR24304:SF0">
    <property type="entry name" value="CYTOCHROME P450 7B1"/>
    <property type="match status" value="1"/>
</dbReference>
<dbReference type="Pfam" id="PF00067">
    <property type="entry name" value="p450"/>
    <property type="match status" value="1"/>
</dbReference>
<dbReference type="GO" id="GO:0006699">
    <property type="term" value="P:bile acid biosynthetic process"/>
    <property type="evidence" value="ECO:0007669"/>
    <property type="project" value="TreeGrafter"/>
</dbReference>
<keyword evidence="16" id="KW-0732">Signal</keyword>
<evidence type="ECO:0000256" key="1">
    <source>
        <dbReference type="ARBA" id="ARBA00001971"/>
    </source>
</evidence>
<evidence type="ECO:0000256" key="10">
    <source>
        <dbReference type="ARBA" id="ARBA00023098"/>
    </source>
</evidence>
<feature type="chain" id="PRO_5044680196" description="Cytochrome P450 7B1" evidence="16">
    <location>
        <begin position="23"/>
        <end position="497"/>
    </location>
</feature>
<organism evidence="17 18">
    <name type="scientific">Denticeps clupeoides</name>
    <name type="common">denticle herring</name>
    <dbReference type="NCBI Taxonomy" id="299321"/>
    <lineage>
        <taxon>Eukaryota</taxon>
        <taxon>Metazoa</taxon>
        <taxon>Chordata</taxon>
        <taxon>Craniata</taxon>
        <taxon>Vertebrata</taxon>
        <taxon>Euteleostomi</taxon>
        <taxon>Actinopterygii</taxon>
        <taxon>Neopterygii</taxon>
        <taxon>Teleostei</taxon>
        <taxon>Clupei</taxon>
        <taxon>Clupeiformes</taxon>
        <taxon>Denticipitoidei</taxon>
        <taxon>Denticipitidae</taxon>
        <taxon>Denticeps</taxon>
    </lineage>
</organism>
<dbReference type="AlphaFoldDB" id="A0A8C4BCX7"/>
<keyword evidence="12" id="KW-0753">Steroid metabolism</keyword>
<dbReference type="OrthoDB" id="6692864at2759"/>
<keyword evidence="7 13" id="KW-0256">Endoplasmic reticulum</keyword>
<keyword evidence="8" id="KW-0560">Oxidoreductase</keyword>
<comment type="cofactor">
    <cofactor evidence="1 13 14">
        <name>heme</name>
        <dbReference type="ChEBI" id="CHEBI:30413"/>
    </cofactor>
</comment>
<dbReference type="GO" id="GO:0005506">
    <property type="term" value="F:iron ion binding"/>
    <property type="evidence" value="ECO:0007669"/>
    <property type="project" value="InterPro"/>
</dbReference>
<dbReference type="Ensembl" id="ENSDCDT00010010047.1">
    <property type="protein sequence ID" value="ENSDCDP00010009562.1"/>
    <property type="gene ID" value="ENSDCDG00010004274.1"/>
</dbReference>
<dbReference type="GO" id="GO:0020037">
    <property type="term" value="F:heme binding"/>
    <property type="evidence" value="ECO:0007669"/>
    <property type="project" value="InterPro"/>
</dbReference>